<dbReference type="EMBL" id="VICD02000006">
    <property type="protein sequence ID" value="KAB8198701.1"/>
    <property type="molecule type" value="Genomic_DNA"/>
</dbReference>
<evidence type="ECO:0000313" key="3">
    <source>
        <dbReference type="Proteomes" id="UP000320431"/>
    </source>
</evidence>
<dbReference type="Pfam" id="PF12796">
    <property type="entry name" value="Ank_2"/>
    <property type="match status" value="1"/>
</dbReference>
<dbReference type="SMART" id="SM00248">
    <property type="entry name" value="ANK"/>
    <property type="match status" value="5"/>
</dbReference>
<name>A0A508BCE5_9GAMM</name>
<accession>A0A508BCE5</accession>
<dbReference type="RefSeq" id="WP_141480792.1">
    <property type="nucleotide sequence ID" value="NZ_VICD02000006.1"/>
</dbReference>
<dbReference type="Proteomes" id="UP000320431">
    <property type="component" value="Unassembled WGS sequence"/>
</dbReference>
<dbReference type="InterPro" id="IPR002110">
    <property type="entry name" value="Ankyrin_rpt"/>
</dbReference>
<dbReference type="Gene3D" id="1.25.40.20">
    <property type="entry name" value="Ankyrin repeat-containing domain"/>
    <property type="match status" value="2"/>
</dbReference>
<dbReference type="PANTHER" id="PTHR24161">
    <property type="entry name" value="ANK_REP_REGION DOMAIN-CONTAINING PROTEIN-RELATED"/>
    <property type="match status" value="1"/>
</dbReference>
<gene>
    <name evidence="2" type="ORF">FKV24_000615</name>
</gene>
<dbReference type="PROSITE" id="PS50088">
    <property type="entry name" value="ANK_REPEAT"/>
    <property type="match status" value="3"/>
</dbReference>
<dbReference type="PANTHER" id="PTHR24161:SF124">
    <property type="entry name" value="TRANSIENT RECEPTOR POTENTIAL CHANNEL PYREXIA"/>
    <property type="match status" value="1"/>
</dbReference>
<reference evidence="2 3" key="1">
    <citation type="submission" date="2019-10" db="EMBL/GenBank/DDBJ databases">
        <title>Lysobacter alkalisoli sp. nov., isolated from saline-alkaline soil.</title>
        <authorList>
            <person name="Sun J.-Q."/>
        </authorList>
    </citation>
    <scope>NUCLEOTIDE SEQUENCE [LARGE SCALE GENOMIC DNA]</scope>
    <source>
        <strain evidence="2 3">KCTC 42381</strain>
    </source>
</reference>
<sequence length="282" mass="30855">MSLFTATGHLLPYPQFRQHLRDGADPNACFRATDLLDRIPLLLAVLQKASDLDHLHALLADKRTDLTIADIQGRNALHLACERGHEGAVRLLCHAGVAVNGSDIEGRRPIHYAIGPEVSASQSVQVLRVLIEYGADINARNKSGRTALHEAMFSGSSFWHKPVDEKVACLLKARCAVDIQDKQGRTPMFLAAVTAHHRVVRALLAAGADPELADRDGYRPVDVVRRQIAEDSMGLDNHMGYFEDLSEVLDILVSHTRARLTELVGSVVARTGEQSGALAQRM</sequence>
<dbReference type="Pfam" id="PF00023">
    <property type="entry name" value="Ank"/>
    <property type="match status" value="1"/>
</dbReference>
<dbReference type="PRINTS" id="PR01415">
    <property type="entry name" value="ANKYRIN"/>
</dbReference>
<comment type="caution">
    <text evidence="2">The sequence shown here is derived from an EMBL/GenBank/DDBJ whole genome shotgun (WGS) entry which is preliminary data.</text>
</comment>
<dbReference type="SUPFAM" id="SSF48403">
    <property type="entry name" value="Ankyrin repeat"/>
    <property type="match status" value="1"/>
</dbReference>
<dbReference type="PROSITE" id="PS50297">
    <property type="entry name" value="ANK_REP_REGION"/>
    <property type="match status" value="3"/>
</dbReference>
<proteinExistence type="predicted"/>
<dbReference type="InterPro" id="IPR036770">
    <property type="entry name" value="Ankyrin_rpt-contain_sf"/>
</dbReference>
<protein>
    <submittedName>
        <fullName evidence="2">Uncharacterized protein</fullName>
    </submittedName>
</protein>
<evidence type="ECO:0000313" key="2">
    <source>
        <dbReference type="EMBL" id="KAB8198701.1"/>
    </source>
</evidence>
<evidence type="ECO:0000256" key="1">
    <source>
        <dbReference type="ARBA" id="ARBA00022737"/>
    </source>
</evidence>
<keyword evidence="1" id="KW-0677">Repeat</keyword>
<organism evidence="2 3">
    <name type="scientific">Marilutibacter maris</name>
    <dbReference type="NCBI Taxonomy" id="1605891"/>
    <lineage>
        <taxon>Bacteria</taxon>
        <taxon>Pseudomonadati</taxon>
        <taxon>Pseudomonadota</taxon>
        <taxon>Gammaproteobacteria</taxon>
        <taxon>Lysobacterales</taxon>
        <taxon>Lysobacteraceae</taxon>
        <taxon>Marilutibacter</taxon>
    </lineage>
</organism>
<dbReference type="AlphaFoldDB" id="A0A508BCE5"/>